<reference evidence="1" key="1">
    <citation type="submission" date="2020-05" db="EMBL/GenBank/DDBJ databases">
        <title>Large-scale comparative analyses of tick genomes elucidate their genetic diversity and vector capacities.</title>
        <authorList>
            <person name="Jia N."/>
            <person name="Wang J."/>
            <person name="Shi W."/>
            <person name="Du L."/>
            <person name="Sun Y."/>
            <person name="Zhan W."/>
            <person name="Jiang J."/>
            <person name="Wang Q."/>
            <person name="Zhang B."/>
            <person name="Ji P."/>
            <person name="Sakyi L.B."/>
            <person name="Cui X."/>
            <person name="Yuan T."/>
            <person name="Jiang B."/>
            <person name="Yang W."/>
            <person name="Lam T.T.-Y."/>
            <person name="Chang Q."/>
            <person name="Ding S."/>
            <person name="Wang X."/>
            <person name="Zhu J."/>
            <person name="Ruan X."/>
            <person name="Zhao L."/>
            <person name="Wei J."/>
            <person name="Que T."/>
            <person name="Du C."/>
            <person name="Cheng J."/>
            <person name="Dai P."/>
            <person name="Han X."/>
            <person name="Huang E."/>
            <person name="Gao Y."/>
            <person name="Liu J."/>
            <person name="Shao H."/>
            <person name="Ye R."/>
            <person name="Li L."/>
            <person name="Wei W."/>
            <person name="Wang X."/>
            <person name="Wang C."/>
            <person name="Yang T."/>
            <person name="Huo Q."/>
            <person name="Li W."/>
            <person name="Guo W."/>
            <person name="Chen H."/>
            <person name="Zhou L."/>
            <person name="Ni X."/>
            <person name="Tian J."/>
            <person name="Zhou Y."/>
            <person name="Sheng Y."/>
            <person name="Liu T."/>
            <person name="Pan Y."/>
            <person name="Xia L."/>
            <person name="Li J."/>
            <person name="Zhao F."/>
            <person name="Cao W."/>
        </authorList>
    </citation>
    <scope>NUCLEOTIDE SEQUENCE</scope>
    <source>
        <strain evidence="1">Hyas-2018</strain>
    </source>
</reference>
<comment type="caution">
    <text evidence="1">The sequence shown here is derived from an EMBL/GenBank/DDBJ whole genome shotgun (WGS) entry which is preliminary data.</text>
</comment>
<name>A0ACB7T2V2_HYAAI</name>
<sequence length="113" mass="12213">MASLFPRRRSRRDKRRCGPEGRDKRAAAQQTETRAPADEEGGDAFSDAALLSVGGCGDRFTTFTFLRGVCRSRIQLPRVAVAAAAARGSLGRHFGFTSGQHAFERAALLDGMV</sequence>
<dbReference type="Proteomes" id="UP000821845">
    <property type="component" value="Chromosome 2"/>
</dbReference>
<evidence type="ECO:0000313" key="1">
    <source>
        <dbReference type="EMBL" id="KAH6939234.1"/>
    </source>
</evidence>
<proteinExistence type="predicted"/>
<protein>
    <submittedName>
        <fullName evidence="1">Uncharacterized protein</fullName>
    </submittedName>
</protein>
<organism evidence="1 2">
    <name type="scientific">Hyalomma asiaticum</name>
    <name type="common">Tick</name>
    <dbReference type="NCBI Taxonomy" id="266040"/>
    <lineage>
        <taxon>Eukaryota</taxon>
        <taxon>Metazoa</taxon>
        <taxon>Ecdysozoa</taxon>
        <taxon>Arthropoda</taxon>
        <taxon>Chelicerata</taxon>
        <taxon>Arachnida</taxon>
        <taxon>Acari</taxon>
        <taxon>Parasitiformes</taxon>
        <taxon>Ixodida</taxon>
        <taxon>Ixodoidea</taxon>
        <taxon>Ixodidae</taxon>
        <taxon>Hyalomminae</taxon>
        <taxon>Hyalomma</taxon>
    </lineage>
</organism>
<keyword evidence="2" id="KW-1185">Reference proteome</keyword>
<accession>A0ACB7T2V2</accession>
<evidence type="ECO:0000313" key="2">
    <source>
        <dbReference type="Proteomes" id="UP000821845"/>
    </source>
</evidence>
<dbReference type="EMBL" id="CM023482">
    <property type="protein sequence ID" value="KAH6939234.1"/>
    <property type="molecule type" value="Genomic_DNA"/>
</dbReference>
<gene>
    <name evidence="1" type="ORF">HPB50_016553</name>
</gene>